<evidence type="ECO:0000256" key="4">
    <source>
        <dbReference type="ARBA" id="ARBA00022989"/>
    </source>
</evidence>
<dbReference type="PANTHER" id="PTHR22911">
    <property type="entry name" value="ACYL-MALONYL CONDENSING ENZYME-RELATED"/>
    <property type="match status" value="1"/>
</dbReference>
<feature type="transmembrane region" description="Helical" evidence="6">
    <location>
        <begin position="152"/>
        <end position="170"/>
    </location>
</feature>
<feature type="transmembrane region" description="Helical" evidence="6">
    <location>
        <begin position="42"/>
        <end position="62"/>
    </location>
</feature>
<evidence type="ECO:0000313" key="9">
    <source>
        <dbReference type="Proteomes" id="UP001060336"/>
    </source>
</evidence>
<name>A0A9J7AQA5_9PROT</name>
<dbReference type="InterPro" id="IPR037185">
    <property type="entry name" value="EmrE-like"/>
</dbReference>
<evidence type="ECO:0000256" key="6">
    <source>
        <dbReference type="SAM" id="Phobius"/>
    </source>
</evidence>
<evidence type="ECO:0000256" key="3">
    <source>
        <dbReference type="ARBA" id="ARBA00022692"/>
    </source>
</evidence>
<dbReference type="EMBL" id="CP102480">
    <property type="protein sequence ID" value="UUX49350.1"/>
    <property type="molecule type" value="Genomic_DNA"/>
</dbReference>
<feature type="transmembrane region" description="Helical" evidence="6">
    <location>
        <begin position="182"/>
        <end position="203"/>
    </location>
</feature>
<feature type="domain" description="EamA" evidence="7">
    <location>
        <begin position="151"/>
        <end position="280"/>
    </location>
</feature>
<evidence type="ECO:0000313" key="8">
    <source>
        <dbReference type="EMBL" id="UUX49350.1"/>
    </source>
</evidence>
<keyword evidence="3 6" id="KW-0812">Transmembrane</keyword>
<gene>
    <name evidence="8" type="ORF">NUH88_18360</name>
</gene>
<comment type="similarity">
    <text evidence="2">Belongs to the drug/metabolite transporter (DMT) superfamily. 10 TMS drug/metabolite exporter (DME) (TC 2.A.7.3) family.</text>
</comment>
<evidence type="ECO:0000256" key="1">
    <source>
        <dbReference type="ARBA" id="ARBA00004141"/>
    </source>
</evidence>
<feature type="transmembrane region" description="Helical" evidence="6">
    <location>
        <begin position="238"/>
        <end position="259"/>
    </location>
</feature>
<keyword evidence="4 6" id="KW-1133">Transmembrane helix</keyword>
<dbReference type="KEGG" id="naci:NUH88_18360"/>
<protein>
    <submittedName>
        <fullName evidence="8">DMT family transporter</fullName>
    </submittedName>
</protein>
<evidence type="ECO:0000256" key="2">
    <source>
        <dbReference type="ARBA" id="ARBA00009853"/>
    </source>
</evidence>
<feature type="transmembrane region" description="Helical" evidence="6">
    <location>
        <begin position="12"/>
        <end position="30"/>
    </location>
</feature>
<dbReference type="Proteomes" id="UP001060336">
    <property type="component" value="Chromosome"/>
</dbReference>
<accession>A0A9J7AQA5</accession>
<dbReference type="GO" id="GO:0016020">
    <property type="term" value="C:membrane"/>
    <property type="evidence" value="ECO:0007669"/>
    <property type="project" value="UniProtKB-SubCell"/>
</dbReference>
<sequence>MKAGALSGNLQGALWILASCLAATVMTVGVKMASDGLASTQIVFVRCIFSFAMTVPFLIGYGKRVLFSRRWKMHLFRGAIGAVSMNAGFYALGALPITTASVLFFSTPLFMTALAGPMLGEKVGIHRWGATLVGFAGIVVVVNPSIDGFQFAMLSALVSAALFAVMLIQGKTLSKDDPPGTLMVYFMVMSTLSSFPPAITHWTWPDTDLWIILFVLSVGATARVYFDIKAYAVGEASAISVFQYIRLITIAFAGYLVFAEVPDERTLVGAGLIVASTLYIAQREAFRQRRARAEAKGQTAD</sequence>
<dbReference type="AlphaFoldDB" id="A0A9J7AQA5"/>
<organism evidence="8 9">
    <name type="scientific">Nisaea acidiphila</name>
    <dbReference type="NCBI Taxonomy" id="1862145"/>
    <lineage>
        <taxon>Bacteria</taxon>
        <taxon>Pseudomonadati</taxon>
        <taxon>Pseudomonadota</taxon>
        <taxon>Alphaproteobacteria</taxon>
        <taxon>Rhodospirillales</taxon>
        <taxon>Thalassobaculaceae</taxon>
        <taxon>Nisaea</taxon>
    </lineage>
</organism>
<evidence type="ECO:0000256" key="5">
    <source>
        <dbReference type="ARBA" id="ARBA00023136"/>
    </source>
</evidence>
<dbReference type="PANTHER" id="PTHR22911:SF6">
    <property type="entry name" value="SOLUTE CARRIER FAMILY 35 MEMBER G1"/>
    <property type="match status" value="1"/>
</dbReference>
<proteinExistence type="inferred from homology"/>
<dbReference type="InterPro" id="IPR000620">
    <property type="entry name" value="EamA_dom"/>
</dbReference>
<dbReference type="PROSITE" id="PS51257">
    <property type="entry name" value="PROKAR_LIPOPROTEIN"/>
    <property type="match status" value="1"/>
</dbReference>
<feature type="domain" description="EamA" evidence="7">
    <location>
        <begin position="12"/>
        <end position="142"/>
    </location>
</feature>
<dbReference type="Pfam" id="PF00892">
    <property type="entry name" value="EamA"/>
    <property type="match status" value="2"/>
</dbReference>
<keyword evidence="9" id="KW-1185">Reference proteome</keyword>
<feature type="transmembrane region" description="Helical" evidence="6">
    <location>
        <begin position="209"/>
        <end position="226"/>
    </location>
</feature>
<dbReference type="SUPFAM" id="SSF103481">
    <property type="entry name" value="Multidrug resistance efflux transporter EmrE"/>
    <property type="match status" value="2"/>
</dbReference>
<comment type="subcellular location">
    <subcellularLocation>
        <location evidence="1">Membrane</location>
        <topology evidence="1">Multi-pass membrane protein</topology>
    </subcellularLocation>
</comment>
<feature type="transmembrane region" description="Helical" evidence="6">
    <location>
        <begin position="128"/>
        <end position="146"/>
    </location>
</feature>
<reference evidence="8" key="1">
    <citation type="submission" date="2022-08" db="EMBL/GenBank/DDBJ databases">
        <title>Nisaea acidiphila sp. nov., isolated from a marine algal debris and emended description of the genus Nisaea Urios et al. 2008.</title>
        <authorList>
            <person name="Kwon K."/>
        </authorList>
    </citation>
    <scope>NUCLEOTIDE SEQUENCE</scope>
    <source>
        <strain evidence="8">MEBiC11861</strain>
    </source>
</reference>
<keyword evidence="5 6" id="KW-0472">Membrane</keyword>
<dbReference type="RefSeq" id="WP_257767936.1">
    <property type="nucleotide sequence ID" value="NZ_CP102480.1"/>
</dbReference>
<evidence type="ECO:0000259" key="7">
    <source>
        <dbReference type="Pfam" id="PF00892"/>
    </source>
</evidence>